<dbReference type="InterPro" id="IPR008523">
    <property type="entry name" value="DUF805"/>
</dbReference>
<comment type="caution">
    <text evidence="2">The sequence shown here is derived from an EMBL/GenBank/DDBJ whole genome shotgun (WGS) entry which is preliminary data.</text>
</comment>
<feature type="transmembrane region" description="Helical" evidence="1">
    <location>
        <begin position="32"/>
        <end position="51"/>
    </location>
</feature>
<evidence type="ECO:0008006" key="4">
    <source>
        <dbReference type="Google" id="ProtNLM"/>
    </source>
</evidence>
<dbReference type="RefSeq" id="WP_025083373.1">
    <property type="nucleotide sequence ID" value="NZ_AZEX01000039.1"/>
</dbReference>
<protein>
    <recommendedName>
        <fullName evidence="4">DUF805 domain-containing protein</fullName>
    </recommendedName>
</protein>
<dbReference type="eggNOG" id="COG3152">
    <property type="taxonomic scope" value="Bacteria"/>
</dbReference>
<evidence type="ECO:0000313" key="3">
    <source>
        <dbReference type="Proteomes" id="UP000051264"/>
    </source>
</evidence>
<evidence type="ECO:0000313" key="2">
    <source>
        <dbReference type="EMBL" id="KRL60028.1"/>
    </source>
</evidence>
<dbReference type="STRING" id="1423747.FC69_GL001374"/>
<dbReference type="PATRIC" id="fig|1423747.3.peg.1401"/>
<feature type="transmembrane region" description="Helical" evidence="1">
    <location>
        <begin position="71"/>
        <end position="93"/>
    </location>
</feature>
<evidence type="ECO:0000256" key="1">
    <source>
        <dbReference type="SAM" id="Phobius"/>
    </source>
</evidence>
<proteinExistence type="predicted"/>
<dbReference type="GO" id="GO:0016020">
    <property type="term" value="C:membrane"/>
    <property type="evidence" value="ECO:0007669"/>
    <property type="project" value="InterPro"/>
</dbReference>
<sequence>MNGTTQKVTFKKALRDYFKGYFDFVGQTTRSGYWWVMLILLIIWFIPFFYLMGRLVMAMMLKMSLPQTSSIGLLLIFAVLTIALVIPTLAMSMRRYRDVGLNGRGVVVLWLFNTLASRASQGLQVRSWSLIAALIGVFLFVVSVLKTDSLITKSDNPLVTFFLRKK</sequence>
<feature type="transmembrane region" description="Helical" evidence="1">
    <location>
        <begin position="128"/>
        <end position="145"/>
    </location>
</feature>
<reference evidence="2 3" key="1">
    <citation type="journal article" date="2015" name="Genome Announc.">
        <title>Expanding the biotechnology potential of lactobacilli through comparative genomics of 213 strains and associated genera.</title>
        <authorList>
            <person name="Sun Z."/>
            <person name="Harris H.M."/>
            <person name="McCann A."/>
            <person name="Guo C."/>
            <person name="Argimon S."/>
            <person name="Zhang W."/>
            <person name="Yang X."/>
            <person name="Jeffery I.B."/>
            <person name="Cooney J.C."/>
            <person name="Kagawa T.F."/>
            <person name="Liu W."/>
            <person name="Song Y."/>
            <person name="Salvetti E."/>
            <person name="Wrobel A."/>
            <person name="Rasinkangas P."/>
            <person name="Parkhill J."/>
            <person name="Rea M.C."/>
            <person name="O'Sullivan O."/>
            <person name="Ritari J."/>
            <person name="Douillard F.P."/>
            <person name="Paul Ross R."/>
            <person name="Yang R."/>
            <person name="Briner A.E."/>
            <person name="Felis G.E."/>
            <person name="de Vos W.M."/>
            <person name="Barrangou R."/>
            <person name="Klaenhammer T.R."/>
            <person name="Caufield P.W."/>
            <person name="Cui Y."/>
            <person name="Zhang H."/>
            <person name="O'Toole P.W."/>
        </authorList>
    </citation>
    <scope>NUCLEOTIDE SEQUENCE [LARGE SCALE GENOMIC DNA]</scope>
    <source>
        <strain evidence="2 3">DSM 14340</strain>
    </source>
</reference>
<keyword evidence="1" id="KW-1133">Transmembrane helix</keyword>
<gene>
    <name evidence="2" type="ORF">FC69_GL001374</name>
</gene>
<keyword evidence="1" id="KW-0472">Membrane</keyword>
<keyword evidence="1" id="KW-0812">Transmembrane</keyword>
<name>A0A0R1RSN0_9LACO</name>
<accession>A0A0R1RSN0</accession>
<dbReference type="EMBL" id="AZEX01000039">
    <property type="protein sequence ID" value="KRL60028.1"/>
    <property type="molecule type" value="Genomic_DNA"/>
</dbReference>
<dbReference type="AlphaFoldDB" id="A0A0R1RSN0"/>
<dbReference type="OrthoDB" id="2285053at2"/>
<dbReference type="Proteomes" id="UP000051264">
    <property type="component" value="Unassembled WGS sequence"/>
</dbReference>
<organism evidence="2 3">
    <name type="scientific">Latilactobacillus fuchuensis DSM 14340 = JCM 11249</name>
    <dbReference type="NCBI Taxonomy" id="1423747"/>
    <lineage>
        <taxon>Bacteria</taxon>
        <taxon>Bacillati</taxon>
        <taxon>Bacillota</taxon>
        <taxon>Bacilli</taxon>
        <taxon>Lactobacillales</taxon>
        <taxon>Lactobacillaceae</taxon>
        <taxon>Latilactobacillus</taxon>
    </lineage>
</organism>
<dbReference type="Pfam" id="PF05656">
    <property type="entry name" value="DUF805"/>
    <property type="match status" value="1"/>
</dbReference>